<evidence type="ECO:0000313" key="1">
    <source>
        <dbReference type="EMBL" id="VEU34492.1"/>
    </source>
</evidence>
<evidence type="ECO:0000313" key="2">
    <source>
        <dbReference type="Proteomes" id="UP000291116"/>
    </source>
</evidence>
<dbReference type="AlphaFoldDB" id="A0A448YXF5"/>
<dbReference type="EMBL" id="CAACVS010000030">
    <property type="protein sequence ID" value="VEU34492.1"/>
    <property type="molecule type" value="Genomic_DNA"/>
</dbReference>
<dbReference type="Proteomes" id="UP000291116">
    <property type="component" value="Unassembled WGS sequence"/>
</dbReference>
<keyword evidence="2" id="KW-1185">Reference proteome</keyword>
<reference evidence="1 2" key="1">
    <citation type="submission" date="2019-01" db="EMBL/GenBank/DDBJ databases">
        <authorList>
            <person name="Ferrante I. M."/>
        </authorList>
    </citation>
    <scope>NUCLEOTIDE SEQUENCE [LARGE SCALE GENOMIC DNA]</scope>
    <source>
        <strain evidence="1 2">B856</strain>
    </source>
</reference>
<protein>
    <submittedName>
        <fullName evidence="1">Uncharacterized protein</fullName>
    </submittedName>
</protein>
<proteinExistence type="predicted"/>
<sequence length="191" mass="21769">MRSARTLYHPLNHIWLRAAKHVPTKNGSTGLPRQQSHRFLEMGLTERGMEDIGDITSVRWSDRISRDHRRCDAEKSVVTADVQRGDELMHIHFDGHAITSADELYHTVWETFSDRLSIASPLSGTIRRNGSHGDDTEGLESLETDGIDDDTVLLEITATEEEWNRASRENGFVTESEYLEITEREPRGAFH</sequence>
<gene>
    <name evidence="1" type="ORF">PSNMU_V1.4_AUG-EV-PASAV3_0012020</name>
</gene>
<dbReference type="OrthoDB" id="47273at2759"/>
<name>A0A448YXF5_9STRA</name>
<accession>A0A448YXF5</accession>
<organism evidence="1 2">
    <name type="scientific">Pseudo-nitzschia multistriata</name>
    <dbReference type="NCBI Taxonomy" id="183589"/>
    <lineage>
        <taxon>Eukaryota</taxon>
        <taxon>Sar</taxon>
        <taxon>Stramenopiles</taxon>
        <taxon>Ochrophyta</taxon>
        <taxon>Bacillariophyta</taxon>
        <taxon>Bacillariophyceae</taxon>
        <taxon>Bacillariophycidae</taxon>
        <taxon>Bacillariales</taxon>
        <taxon>Bacillariaceae</taxon>
        <taxon>Pseudo-nitzschia</taxon>
    </lineage>
</organism>